<dbReference type="PROSITE" id="PS01124">
    <property type="entry name" value="HTH_ARAC_FAMILY_2"/>
    <property type="match status" value="1"/>
</dbReference>
<dbReference type="InterPro" id="IPR029016">
    <property type="entry name" value="GAF-like_dom_sf"/>
</dbReference>
<dbReference type="Gene3D" id="3.30.450.40">
    <property type="match status" value="1"/>
</dbReference>
<dbReference type="Proteomes" id="UP000185728">
    <property type="component" value="Unassembled WGS sequence"/>
</dbReference>
<accession>A0ABY1KIM9</accession>
<proteinExistence type="predicted"/>
<comment type="caution">
    <text evidence="5">The sequence shown here is derived from an EMBL/GenBank/DDBJ whole genome shotgun (WGS) entry which is preliminary data.</text>
</comment>
<keyword evidence="3" id="KW-0804">Transcription</keyword>
<dbReference type="SUPFAM" id="SSF46689">
    <property type="entry name" value="Homeodomain-like"/>
    <property type="match status" value="1"/>
</dbReference>
<evidence type="ECO:0000256" key="2">
    <source>
        <dbReference type="ARBA" id="ARBA00023125"/>
    </source>
</evidence>
<dbReference type="InterPro" id="IPR018060">
    <property type="entry name" value="HTH_AraC"/>
</dbReference>
<gene>
    <name evidence="5" type="ORF">SAMN05421766_101418</name>
</gene>
<dbReference type="InterPro" id="IPR003018">
    <property type="entry name" value="GAF"/>
</dbReference>
<evidence type="ECO:0000259" key="4">
    <source>
        <dbReference type="PROSITE" id="PS01124"/>
    </source>
</evidence>
<name>A0ABY1KIM9_9FLAO</name>
<dbReference type="PANTHER" id="PTHR43280:SF29">
    <property type="entry name" value="ARAC-FAMILY TRANSCRIPTIONAL REGULATOR"/>
    <property type="match status" value="1"/>
</dbReference>
<dbReference type="Gene3D" id="1.10.10.60">
    <property type="entry name" value="Homeodomain-like"/>
    <property type="match status" value="2"/>
</dbReference>
<dbReference type="InterPro" id="IPR018062">
    <property type="entry name" value="HTH_AraC-typ_CS"/>
</dbReference>
<dbReference type="InterPro" id="IPR009057">
    <property type="entry name" value="Homeodomain-like_sf"/>
</dbReference>
<evidence type="ECO:0000256" key="1">
    <source>
        <dbReference type="ARBA" id="ARBA00023015"/>
    </source>
</evidence>
<evidence type="ECO:0000256" key="3">
    <source>
        <dbReference type="ARBA" id="ARBA00023163"/>
    </source>
</evidence>
<keyword evidence="2" id="KW-0238">DNA-binding</keyword>
<reference evidence="5 6" key="1">
    <citation type="submission" date="2017-01" db="EMBL/GenBank/DDBJ databases">
        <authorList>
            <person name="Varghese N."/>
            <person name="Submissions S."/>
        </authorList>
    </citation>
    <scope>NUCLEOTIDE SEQUENCE [LARGE SCALE GENOMIC DNA]</scope>
    <source>
        <strain evidence="5 6">DSM 2061</strain>
    </source>
</reference>
<dbReference type="Pfam" id="PF13185">
    <property type="entry name" value="GAF_2"/>
    <property type="match status" value="1"/>
</dbReference>
<organism evidence="5 6">
    <name type="scientific">Zobellia uliginosa</name>
    <dbReference type="NCBI Taxonomy" id="143224"/>
    <lineage>
        <taxon>Bacteria</taxon>
        <taxon>Pseudomonadati</taxon>
        <taxon>Bacteroidota</taxon>
        <taxon>Flavobacteriia</taxon>
        <taxon>Flavobacteriales</taxon>
        <taxon>Flavobacteriaceae</taxon>
        <taxon>Zobellia</taxon>
    </lineage>
</organism>
<dbReference type="RefSeq" id="WP_076453286.1">
    <property type="nucleotide sequence ID" value="NZ_FTOB01000001.1"/>
</dbReference>
<dbReference type="Pfam" id="PF12833">
    <property type="entry name" value="HTH_18"/>
    <property type="match status" value="1"/>
</dbReference>
<dbReference type="EMBL" id="FTOB01000001">
    <property type="protein sequence ID" value="SIS39277.1"/>
    <property type="molecule type" value="Genomic_DNA"/>
</dbReference>
<dbReference type="SUPFAM" id="SSF55781">
    <property type="entry name" value="GAF domain-like"/>
    <property type="match status" value="1"/>
</dbReference>
<dbReference type="SMART" id="SM00065">
    <property type="entry name" value="GAF"/>
    <property type="match status" value="1"/>
</dbReference>
<evidence type="ECO:0000313" key="6">
    <source>
        <dbReference type="Proteomes" id="UP000185728"/>
    </source>
</evidence>
<dbReference type="PROSITE" id="PS00041">
    <property type="entry name" value="HTH_ARAC_FAMILY_1"/>
    <property type="match status" value="1"/>
</dbReference>
<dbReference type="PANTHER" id="PTHR43280">
    <property type="entry name" value="ARAC-FAMILY TRANSCRIPTIONAL REGULATOR"/>
    <property type="match status" value="1"/>
</dbReference>
<protein>
    <submittedName>
        <fullName evidence="5">Helix-turn-helix domain-containing protein</fullName>
    </submittedName>
</protein>
<evidence type="ECO:0000313" key="5">
    <source>
        <dbReference type="EMBL" id="SIS39277.1"/>
    </source>
</evidence>
<keyword evidence="1" id="KW-0805">Transcription regulation</keyword>
<dbReference type="SMART" id="SM00342">
    <property type="entry name" value="HTH_ARAC"/>
    <property type="match status" value="1"/>
</dbReference>
<keyword evidence="6" id="KW-1185">Reference proteome</keyword>
<sequence>MQDYTTLSTLEEIRAISFFSTSLSSKETIDEILWGITRNVIHRLGFIDCVIYTYDNETCLLTQHAAYGVKNPFDQRIHNRIKLELGEGIVGSVAMSKSAEIINDTSKDPRYIVDDAARLSEICVPIIINDTLFGIIDSEHPQKAFFTEKHLHLLNIIAALCAQRIKALHVKTKKNFTKANQYFKKLEELMRFKKLYRNPNLSLNSVSEALGISACYLSSMVNSLLNKSFIDFINEYRIADVKQNLNSDRYAHYTIVSLGLEAGFNSKSAFYSAFKKHTGLTPLQYKNDCCLLS</sequence>
<feature type="domain" description="HTH araC/xylS-type" evidence="4">
    <location>
        <begin position="187"/>
        <end position="288"/>
    </location>
</feature>